<keyword evidence="1" id="KW-0472">Membrane</keyword>
<evidence type="ECO:0000313" key="2">
    <source>
        <dbReference type="EMBL" id="MFB9820520.1"/>
    </source>
</evidence>
<dbReference type="RefSeq" id="WP_234750752.1">
    <property type="nucleotide sequence ID" value="NZ_BAAAWN010000001.1"/>
</dbReference>
<feature type="transmembrane region" description="Helical" evidence="1">
    <location>
        <begin position="64"/>
        <end position="81"/>
    </location>
</feature>
<feature type="transmembrane region" description="Helical" evidence="1">
    <location>
        <begin position="93"/>
        <end position="112"/>
    </location>
</feature>
<gene>
    <name evidence="2" type="ORF">ACFFP1_13545</name>
</gene>
<keyword evidence="3" id="KW-1185">Reference proteome</keyword>
<evidence type="ECO:0000256" key="1">
    <source>
        <dbReference type="SAM" id="Phobius"/>
    </source>
</evidence>
<feature type="transmembrane region" description="Helical" evidence="1">
    <location>
        <begin position="156"/>
        <end position="175"/>
    </location>
</feature>
<name>A0ABV5Y325_ARTRM</name>
<sequence>MTTMNDPLTLDQKTKPTPSIYVFLSGTVLAVFFGAFVVVAGSYYAGAGYLTAVEIGLAAIDAGFRGSVIGLTAAALLWYPILGRIYPRVRKAFQFPILLAAGAAIAIPATILDSVLKLHPGFTGIFGIFVLFAGAWSSSFAWIMTMLFGRSRLARGLMVMIAATLFAAGAIRYLIRSVDEQSWGLF</sequence>
<organism evidence="2 3">
    <name type="scientific">Arthrobacter ramosus</name>
    <dbReference type="NCBI Taxonomy" id="1672"/>
    <lineage>
        <taxon>Bacteria</taxon>
        <taxon>Bacillati</taxon>
        <taxon>Actinomycetota</taxon>
        <taxon>Actinomycetes</taxon>
        <taxon>Micrococcales</taxon>
        <taxon>Micrococcaceae</taxon>
        <taxon>Arthrobacter</taxon>
    </lineage>
</organism>
<proteinExistence type="predicted"/>
<feature type="transmembrane region" description="Helical" evidence="1">
    <location>
        <begin position="20"/>
        <end position="44"/>
    </location>
</feature>
<dbReference type="Proteomes" id="UP001589702">
    <property type="component" value="Unassembled WGS sequence"/>
</dbReference>
<keyword evidence="1" id="KW-0812">Transmembrane</keyword>
<evidence type="ECO:0000313" key="3">
    <source>
        <dbReference type="Proteomes" id="UP001589702"/>
    </source>
</evidence>
<comment type="caution">
    <text evidence="2">The sequence shown here is derived from an EMBL/GenBank/DDBJ whole genome shotgun (WGS) entry which is preliminary data.</text>
</comment>
<keyword evidence="1" id="KW-1133">Transmembrane helix</keyword>
<feature type="transmembrane region" description="Helical" evidence="1">
    <location>
        <begin position="124"/>
        <end position="144"/>
    </location>
</feature>
<accession>A0ABV5Y325</accession>
<dbReference type="EMBL" id="JBHMBC010000021">
    <property type="protein sequence ID" value="MFB9820520.1"/>
    <property type="molecule type" value="Genomic_DNA"/>
</dbReference>
<protein>
    <submittedName>
        <fullName evidence="2">Uncharacterized protein</fullName>
    </submittedName>
</protein>
<reference evidence="2 3" key="1">
    <citation type="submission" date="2024-09" db="EMBL/GenBank/DDBJ databases">
        <authorList>
            <person name="Sun Q."/>
            <person name="Mori K."/>
        </authorList>
    </citation>
    <scope>NUCLEOTIDE SEQUENCE [LARGE SCALE GENOMIC DNA]</scope>
    <source>
        <strain evidence="2 3">JCM 1334</strain>
    </source>
</reference>